<keyword evidence="2" id="KW-0812">Transmembrane</keyword>
<evidence type="ECO:0000313" key="4">
    <source>
        <dbReference type="Proteomes" id="UP001195660"/>
    </source>
</evidence>
<keyword evidence="2" id="KW-0472">Membrane</keyword>
<evidence type="ECO:0000256" key="2">
    <source>
        <dbReference type="SAM" id="Phobius"/>
    </source>
</evidence>
<dbReference type="EMBL" id="WOFE01000009">
    <property type="protein sequence ID" value="MBM5572612.1"/>
    <property type="molecule type" value="Genomic_DNA"/>
</dbReference>
<comment type="caution">
    <text evidence="3">The sequence shown here is derived from an EMBL/GenBank/DDBJ whole genome shotgun (WGS) entry which is preliminary data.</text>
</comment>
<dbReference type="Proteomes" id="UP001195660">
    <property type="component" value="Unassembled WGS sequence"/>
</dbReference>
<sequence length="488" mass="51914">MKAMMRKSEQGMVTLFTSIMILVLLTGILGYLNRGLFIEQKSISNQTWNLQAKQAAEAGIGYFIANIQRDKTIYLDSNNVMLAAKNSALDANGNIVFAENKVLGSVSALGRASAFYFQVYQIDSKTLRIASTGFADCSAPSGTFANWSNACSAKVVITQDLNLAAVGLENSLTVKGRVDVWGAVDVSMRADAPLKGVTLNTGSTATGAPAQFRNEKQGWADDSKKNDSTLASTSNGDLFYSVFGQQPSQYLDPSKFTRYQTSGGQTTAAYDNSTYRRLSVAEFLAECQNKNSELRRPYKPVSYTPSYVAGPDASFTKTPRGAVYWIDPSLDAGSGGQINLTAGQNCIAGYSQTLTTDNGTGALPGSPGTPVPGLSGADFIPLAAGDPAIGNAALAAGYSYNRGVTLIFDGNLTLPAKSRLLTYGASYIRGNLNFTGAMQINGAGIVEGDLIGNGSFATKTELRHLQGLNILSNFSVSRQAGRWRDYVQ</sequence>
<proteinExistence type="predicted"/>
<feature type="transmembrane region" description="Helical" evidence="2">
    <location>
        <begin position="12"/>
        <end position="32"/>
    </location>
</feature>
<evidence type="ECO:0000313" key="3">
    <source>
        <dbReference type="EMBL" id="MBM5572612.1"/>
    </source>
</evidence>
<name>A0ABS2CEQ4_9NEIS</name>
<reference evidence="3 4" key="1">
    <citation type="submission" date="2019-11" db="EMBL/GenBank/DDBJ databases">
        <title>Novel Deefgea species.</title>
        <authorList>
            <person name="Han J.-H."/>
        </authorList>
    </citation>
    <scope>NUCLEOTIDE SEQUENCE [LARGE SCALE GENOMIC DNA]</scope>
    <source>
        <strain evidence="3 4">LMG 24817</strain>
    </source>
</reference>
<organism evidence="3 4">
    <name type="scientific">Deefgea chitinilytica</name>
    <dbReference type="NCBI Taxonomy" id="570276"/>
    <lineage>
        <taxon>Bacteria</taxon>
        <taxon>Pseudomonadati</taxon>
        <taxon>Pseudomonadota</taxon>
        <taxon>Betaproteobacteria</taxon>
        <taxon>Neisseriales</taxon>
        <taxon>Chitinibacteraceae</taxon>
        <taxon>Deefgea</taxon>
    </lineage>
</organism>
<evidence type="ECO:0008006" key="5">
    <source>
        <dbReference type="Google" id="ProtNLM"/>
    </source>
</evidence>
<gene>
    <name evidence="3" type="ORF">GM173_13645</name>
</gene>
<protein>
    <recommendedName>
        <fullName evidence="5">Type 4 fimbrial biogenesis protein PilX N-terminal domain-containing protein</fullName>
    </recommendedName>
</protein>
<dbReference type="RefSeq" id="WP_203571943.1">
    <property type="nucleotide sequence ID" value="NZ_WOFE01000009.1"/>
</dbReference>
<feature type="region of interest" description="Disordered" evidence="1">
    <location>
        <begin position="205"/>
        <end position="228"/>
    </location>
</feature>
<feature type="compositionally biased region" description="Basic and acidic residues" evidence="1">
    <location>
        <begin position="213"/>
        <end position="227"/>
    </location>
</feature>
<accession>A0ABS2CEQ4</accession>
<keyword evidence="2" id="KW-1133">Transmembrane helix</keyword>
<keyword evidence="4" id="KW-1185">Reference proteome</keyword>
<evidence type="ECO:0000256" key="1">
    <source>
        <dbReference type="SAM" id="MobiDB-lite"/>
    </source>
</evidence>